<dbReference type="RefSeq" id="WP_220166891.1">
    <property type="nucleotide sequence ID" value="NZ_JAIBOA010000008.1"/>
</dbReference>
<sequence>MSDQQTLRSAANAPDHGQGPLGQVAHAVLAEHLGGAPAEPALHICQNTLPDPPFPMPGFVRLAPGPGSWEAAAGDLGAFVHGLAGALRAAPVPPPGSYGLQEQRMQRMLRYDAAAVCFGAHAVEPGSSAAADALAANLGEGLLHPGDLESSPGARPITVVWAADRTGRGVIVYGPPGGAEEAFTAAGVGAGSGDPVLAGLAEIARAQYDWTRAAFGLG</sequence>
<evidence type="ECO:0000313" key="2">
    <source>
        <dbReference type="EMBL" id="MBW8483675.1"/>
    </source>
</evidence>
<keyword evidence="3" id="KW-1185">Reference proteome</keyword>
<evidence type="ECO:0000256" key="1">
    <source>
        <dbReference type="SAM" id="MobiDB-lite"/>
    </source>
</evidence>
<comment type="caution">
    <text evidence="2">The sequence shown here is derived from an EMBL/GenBank/DDBJ whole genome shotgun (WGS) entry which is preliminary data.</text>
</comment>
<accession>A0ABS7FUN6</accession>
<evidence type="ECO:0000313" key="3">
    <source>
        <dbReference type="Proteomes" id="UP000774570"/>
    </source>
</evidence>
<proteinExistence type="predicted"/>
<name>A0ABS7FUN6_9ACTN</name>
<gene>
    <name evidence="2" type="ORF">K1Y72_14910</name>
</gene>
<protein>
    <submittedName>
        <fullName evidence="2">Uncharacterized protein</fullName>
    </submittedName>
</protein>
<dbReference type="Proteomes" id="UP000774570">
    <property type="component" value="Unassembled WGS sequence"/>
</dbReference>
<organism evidence="2 3">
    <name type="scientific">Actinomadura parmotrematis</name>
    <dbReference type="NCBI Taxonomy" id="2864039"/>
    <lineage>
        <taxon>Bacteria</taxon>
        <taxon>Bacillati</taxon>
        <taxon>Actinomycetota</taxon>
        <taxon>Actinomycetes</taxon>
        <taxon>Streptosporangiales</taxon>
        <taxon>Thermomonosporaceae</taxon>
        <taxon>Actinomadura</taxon>
    </lineage>
</organism>
<feature type="region of interest" description="Disordered" evidence="1">
    <location>
        <begin position="1"/>
        <end position="21"/>
    </location>
</feature>
<reference evidence="2 3" key="1">
    <citation type="submission" date="2021-07" db="EMBL/GenBank/DDBJ databases">
        <title>Actinomadura sp. PM05-2 isolated from lichen.</title>
        <authorList>
            <person name="Somphong A."/>
            <person name="Phongsopitanun W."/>
            <person name="Tanasupawat S."/>
            <person name="Peongsungnone V."/>
        </authorList>
    </citation>
    <scope>NUCLEOTIDE SEQUENCE [LARGE SCALE GENOMIC DNA]</scope>
    <source>
        <strain evidence="2 3">PM05-2</strain>
    </source>
</reference>
<dbReference type="EMBL" id="JAIBOA010000008">
    <property type="protein sequence ID" value="MBW8483675.1"/>
    <property type="molecule type" value="Genomic_DNA"/>
</dbReference>